<name>A0A0W8E6E1_9ZZZZ</name>
<keyword evidence="1" id="KW-0472">Membrane</keyword>
<feature type="transmembrane region" description="Helical" evidence="1">
    <location>
        <begin position="77"/>
        <end position="97"/>
    </location>
</feature>
<keyword evidence="1" id="KW-1133">Transmembrane helix</keyword>
<dbReference type="AlphaFoldDB" id="A0A0W8E6E1"/>
<proteinExistence type="predicted"/>
<keyword evidence="1" id="KW-0812">Transmembrane</keyword>
<accession>A0A0W8E6E1</accession>
<feature type="transmembrane region" description="Helical" evidence="1">
    <location>
        <begin position="143"/>
        <end position="163"/>
    </location>
</feature>
<feature type="transmembrane region" description="Helical" evidence="1">
    <location>
        <begin position="118"/>
        <end position="137"/>
    </location>
</feature>
<reference evidence="2" key="1">
    <citation type="journal article" date="2015" name="Proc. Natl. Acad. Sci. U.S.A.">
        <title>Networks of energetic and metabolic interactions define dynamics in microbial communities.</title>
        <authorList>
            <person name="Embree M."/>
            <person name="Liu J.K."/>
            <person name="Al-Bassam M.M."/>
            <person name="Zengler K."/>
        </authorList>
    </citation>
    <scope>NUCLEOTIDE SEQUENCE</scope>
</reference>
<sequence length="201" mass="23149">MNGFWEELNETPQKNALLTKRGLCINFSKKELNDFFGKLLEKRPLECMVGETSFWVLIPSLAAIYSFPLILCITRNPWYTLTSSLGLMISMSLFNQFSYNYNVNNYLVRPASNILPKLLINSLGTVFLIMTGADKWLAALPFIWWFFNDFVPIIYLLTELLLIKAKTLMWNLGDPDGVLRQVGIYWAKKYNLKTGENGKVL</sequence>
<evidence type="ECO:0000313" key="2">
    <source>
        <dbReference type="EMBL" id="KUG04228.1"/>
    </source>
</evidence>
<gene>
    <name evidence="2" type="ORF">ASZ90_018449</name>
</gene>
<comment type="caution">
    <text evidence="2">The sequence shown here is derived from an EMBL/GenBank/DDBJ whole genome shotgun (WGS) entry which is preliminary data.</text>
</comment>
<feature type="transmembrane region" description="Helical" evidence="1">
    <location>
        <begin position="52"/>
        <end position="71"/>
    </location>
</feature>
<organism evidence="2">
    <name type="scientific">hydrocarbon metagenome</name>
    <dbReference type="NCBI Taxonomy" id="938273"/>
    <lineage>
        <taxon>unclassified sequences</taxon>
        <taxon>metagenomes</taxon>
        <taxon>ecological metagenomes</taxon>
    </lineage>
</organism>
<protein>
    <submittedName>
        <fullName evidence="2">Uncharacterized protein</fullName>
    </submittedName>
</protein>
<dbReference type="EMBL" id="LNQE01001856">
    <property type="protein sequence ID" value="KUG04228.1"/>
    <property type="molecule type" value="Genomic_DNA"/>
</dbReference>
<evidence type="ECO:0000256" key="1">
    <source>
        <dbReference type="SAM" id="Phobius"/>
    </source>
</evidence>